<evidence type="ECO:0000313" key="3">
    <source>
        <dbReference type="Proteomes" id="UP000000311"/>
    </source>
</evidence>
<name>E2AWN7_CAMFO</name>
<dbReference type="OrthoDB" id="7680010at2759"/>
<feature type="domain" description="Mutator-like transposase" evidence="1">
    <location>
        <begin position="2"/>
        <end position="273"/>
    </location>
</feature>
<feature type="non-terminal residue" evidence="2">
    <location>
        <position position="1"/>
    </location>
</feature>
<dbReference type="InterPro" id="IPR049012">
    <property type="entry name" value="Mutator_transp_dom"/>
</dbReference>
<keyword evidence="3" id="KW-1185">Reference proteome</keyword>
<reference evidence="2 3" key="1">
    <citation type="journal article" date="2010" name="Science">
        <title>Genomic comparison of the ants Camponotus floridanus and Harpegnathos saltator.</title>
        <authorList>
            <person name="Bonasio R."/>
            <person name="Zhang G."/>
            <person name="Ye C."/>
            <person name="Mutti N.S."/>
            <person name="Fang X."/>
            <person name="Qin N."/>
            <person name="Donahue G."/>
            <person name="Yang P."/>
            <person name="Li Q."/>
            <person name="Li C."/>
            <person name="Zhang P."/>
            <person name="Huang Z."/>
            <person name="Berger S.L."/>
            <person name="Reinberg D."/>
            <person name="Wang J."/>
            <person name="Liebig J."/>
        </authorList>
    </citation>
    <scope>NUCLEOTIDE SEQUENCE [LARGE SCALE GENOMIC DNA]</scope>
    <source>
        <strain evidence="3">C129</strain>
    </source>
</reference>
<dbReference type="Pfam" id="PF20700">
    <property type="entry name" value="Mutator"/>
    <property type="match status" value="1"/>
</dbReference>
<sequence length="276" mass="31332">YEINRRIVFVMRLLGVGREGINVFCGLMDICQGLAKSTYDKIVQHLYSASKLMFESVCKKAVKEEQEKNVENEQTANCFKVSGDGSWKKRGFTSLFGVTTLIAYYSGKVVDLIVKSAYCHTCALNKNTLDNDQFEEWYEDHKESCSSNHDGSAGKMEVDSIVEMFLRSVEKFEVKYTNYIGDGDSKTFAGILKMNPYGNDCPVIKNECVGHVQKRMGTRLRNKRKEQKLGGKKRLTESIIKKLTIYYGLAIRRNINSVEDLKKAVIATLDHYCSSD</sequence>
<dbReference type="OMA" id="VKSAYCH"/>
<dbReference type="InParanoid" id="E2AWN7"/>
<dbReference type="Proteomes" id="UP000000311">
    <property type="component" value="Unassembled WGS sequence"/>
</dbReference>
<feature type="non-terminal residue" evidence="2">
    <location>
        <position position="276"/>
    </location>
</feature>
<gene>
    <name evidence="2" type="ORF">EAG_14508</name>
</gene>
<accession>E2AWN7</accession>
<dbReference type="AlphaFoldDB" id="E2AWN7"/>
<protein>
    <recommendedName>
        <fullName evidence="1">Mutator-like transposase domain-containing protein</fullName>
    </recommendedName>
</protein>
<organism evidence="3">
    <name type="scientific">Camponotus floridanus</name>
    <name type="common">Florida carpenter ant</name>
    <dbReference type="NCBI Taxonomy" id="104421"/>
    <lineage>
        <taxon>Eukaryota</taxon>
        <taxon>Metazoa</taxon>
        <taxon>Ecdysozoa</taxon>
        <taxon>Arthropoda</taxon>
        <taxon>Hexapoda</taxon>
        <taxon>Insecta</taxon>
        <taxon>Pterygota</taxon>
        <taxon>Neoptera</taxon>
        <taxon>Endopterygota</taxon>
        <taxon>Hymenoptera</taxon>
        <taxon>Apocrita</taxon>
        <taxon>Aculeata</taxon>
        <taxon>Formicoidea</taxon>
        <taxon>Formicidae</taxon>
        <taxon>Formicinae</taxon>
        <taxon>Camponotus</taxon>
    </lineage>
</organism>
<evidence type="ECO:0000259" key="1">
    <source>
        <dbReference type="Pfam" id="PF20700"/>
    </source>
</evidence>
<proteinExistence type="predicted"/>
<dbReference type="EMBL" id="GL443353">
    <property type="protein sequence ID" value="EFN62151.1"/>
    <property type="molecule type" value="Genomic_DNA"/>
</dbReference>
<evidence type="ECO:0000313" key="2">
    <source>
        <dbReference type="EMBL" id="EFN62151.1"/>
    </source>
</evidence>